<dbReference type="AlphaFoldDB" id="A0AA37IHP1"/>
<proteinExistence type="predicted"/>
<comment type="caution">
    <text evidence="2">The sequence shown here is derived from an EMBL/GenBank/DDBJ whole genome shotgun (WGS) entry which is preliminary data.</text>
</comment>
<reference evidence="2" key="1">
    <citation type="submission" date="2022-09" db="EMBL/GenBank/DDBJ databases">
        <title>Isolation and characterization of 3-chlorobenzoate degrading bacteria from soils in Shizuoka.</title>
        <authorList>
            <person name="Ifat A."/>
            <person name="Ogawa N."/>
            <person name="Kimbara K."/>
            <person name="Moriuchi R."/>
            <person name="Dohra H."/>
            <person name="Shintani M."/>
        </authorList>
    </citation>
    <scope>NUCLEOTIDE SEQUENCE</scope>
    <source>
        <strain evidence="2">19CS4-2</strain>
    </source>
</reference>
<evidence type="ECO:0000313" key="2">
    <source>
        <dbReference type="EMBL" id="GJH28899.1"/>
    </source>
</evidence>
<feature type="compositionally biased region" description="Polar residues" evidence="1">
    <location>
        <begin position="91"/>
        <end position="100"/>
    </location>
</feature>
<organism evidence="2 3">
    <name type="scientific">Caballeronia novacaledonica</name>
    <dbReference type="NCBI Taxonomy" id="1544861"/>
    <lineage>
        <taxon>Bacteria</taxon>
        <taxon>Pseudomonadati</taxon>
        <taxon>Pseudomonadota</taxon>
        <taxon>Betaproteobacteria</taxon>
        <taxon>Burkholderiales</taxon>
        <taxon>Burkholderiaceae</taxon>
        <taxon>Caballeronia</taxon>
    </lineage>
</organism>
<accession>A0AA37IHP1</accession>
<sequence length="100" mass="10937">MSQNATYSVLTCATPRLRPGCVEISRRDDERNEGKGRSDARSRPVRGGIVDRHDVEAIGQRGKFREGVENLIDTVISEHHKRESRGLLLGTNGSVSGHGA</sequence>
<dbReference type="Proteomes" id="UP001055111">
    <property type="component" value="Unassembled WGS sequence"/>
</dbReference>
<name>A0AA37IHP1_9BURK</name>
<feature type="region of interest" description="Disordered" evidence="1">
    <location>
        <begin position="81"/>
        <end position="100"/>
    </location>
</feature>
<dbReference type="EMBL" id="BPUS01000018">
    <property type="protein sequence ID" value="GJH28899.1"/>
    <property type="molecule type" value="Genomic_DNA"/>
</dbReference>
<evidence type="ECO:0000313" key="3">
    <source>
        <dbReference type="Proteomes" id="UP001055111"/>
    </source>
</evidence>
<feature type="compositionally biased region" description="Basic and acidic residues" evidence="1">
    <location>
        <begin position="24"/>
        <end position="42"/>
    </location>
</feature>
<feature type="region of interest" description="Disordered" evidence="1">
    <location>
        <begin position="23"/>
        <end position="48"/>
    </location>
</feature>
<protein>
    <submittedName>
        <fullName evidence="2">Uncharacterized protein</fullName>
    </submittedName>
</protein>
<gene>
    <name evidence="2" type="ORF">CBA19CS42_30305</name>
</gene>
<evidence type="ECO:0000256" key="1">
    <source>
        <dbReference type="SAM" id="MobiDB-lite"/>
    </source>
</evidence>